<organism evidence="1 2">
    <name type="scientific">Araneus ventricosus</name>
    <name type="common">Orbweaver spider</name>
    <name type="synonym">Epeira ventricosa</name>
    <dbReference type="NCBI Taxonomy" id="182803"/>
    <lineage>
        <taxon>Eukaryota</taxon>
        <taxon>Metazoa</taxon>
        <taxon>Ecdysozoa</taxon>
        <taxon>Arthropoda</taxon>
        <taxon>Chelicerata</taxon>
        <taxon>Arachnida</taxon>
        <taxon>Araneae</taxon>
        <taxon>Araneomorphae</taxon>
        <taxon>Entelegynae</taxon>
        <taxon>Araneoidea</taxon>
        <taxon>Araneidae</taxon>
        <taxon>Araneus</taxon>
    </lineage>
</organism>
<evidence type="ECO:0000313" key="1">
    <source>
        <dbReference type="EMBL" id="GBN83831.1"/>
    </source>
</evidence>
<accession>A0A4Y2S783</accession>
<reference evidence="1 2" key="1">
    <citation type="journal article" date="2019" name="Sci. Rep.">
        <title>Orb-weaving spider Araneus ventricosus genome elucidates the spidroin gene catalogue.</title>
        <authorList>
            <person name="Kono N."/>
            <person name="Nakamura H."/>
            <person name="Ohtoshi R."/>
            <person name="Moran D.A.P."/>
            <person name="Shinohara A."/>
            <person name="Yoshida Y."/>
            <person name="Fujiwara M."/>
            <person name="Mori M."/>
            <person name="Tomita M."/>
            <person name="Arakawa K."/>
        </authorList>
    </citation>
    <scope>NUCLEOTIDE SEQUENCE [LARGE SCALE GENOMIC DNA]</scope>
</reference>
<sequence>MKDDLDTMTNNVAVTEGEPRRHLMLSNISTHESLEHTGPINEQVRLIRRNAEMMRHKSHNSSTEGKIGLNDIYVRRDPEESVMIGILWTQKSISVDNSSVDDAYAVAVRPSRSSMSAVVLCASNDFNPMVMLNGILWFKPV</sequence>
<protein>
    <submittedName>
        <fullName evidence="1">Uncharacterized protein</fullName>
    </submittedName>
</protein>
<comment type="caution">
    <text evidence="1">The sequence shown here is derived from an EMBL/GenBank/DDBJ whole genome shotgun (WGS) entry which is preliminary data.</text>
</comment>
<dbReference type="AlphaFoldDB" id="A0A4Y2S783"/>
<name>A0A4Y2S783_ARAVE</name>
<dbReference type="EMBL" id="BGPR01020111">
    <property type="protein sequence ID" value="GBN83831.1"/>
    <property type="molecule type" value="Genomic_DNA"/>
</dbReference>
<gene>
    <name evidence="1" type="ORF">AVEN_1283_1</name>
</gene>
<dbReference type="Proteomes" id="UP000499080">
    <property type="component" value="Unassembled WGS sequence"/>
</dbReference>
<evidence type="ECO:0000313" key="2">
    <source>
        <dbReference type="Proteomes" id="UP000499080"/>
    </source>
</evidence>
<proteinExistence type="predicted"/>
<keyword evidence="2" id="KW-1185">Reference proteome</keyword>